<keyword evidence="2" id="KW-1185">Reference proteome</keyword>
<evidence type="ECO:0000313" key="2">
    <source>
        <dbReference type="Proteomes" id="UP001055167"/>
    </source>
</evidence>
<sequence>MASNNSNDDLYPMWTKTNVVTKKNVKVTTYVKGEYKYNFVSTEDSFLDIAWRKLDLMQCINILSSGETSFRGHEYVIFSALCAWVIDPKSNTTIRKNSITLAVARLLSGAEKRAIRERRRTKSEDYGLVTALSPSFYNEIYFPIGGLQRIISTPSRTGLVKKRAPFLRHHNIACTMMGIDHYHRDNLSNTKGFGSASIRKSSELVQSIHEKLGESAPDAKNVENKHYRIVLDSLPFSYAAKSIILDDGRTLFDAMFERDLHVRDFSAVCLQWFKRTLYVANHVLNREADAKTATRLNSREAEAKQAEFIVNCLAGHKPEVFGPPEYILNNGTDIKDIYKHGGLAARKRRS</sequence>
<accession>A0ABQ4QZ42</accession>
<gene>
    <name evidence="1" type="ORF">OPKNFCMD_3266</name>
</gene>
<dbReference type="EMBL" id="BPQH01000009">
    <property type="protein sequence ID" value="GJD50523.1"/>
    <property type="molecule type" value="Genomic_DNA"/>
</dbReference>
<proteinExistence type="predicted"/>
<reference evidence="1" key="1">
    <citation type="journal article" date="2021" name="Front. Microbiol.">
        <title>Comprehensive Comparative Genomics and Phenotyping of Methylobacterium Species.</title>
        <authorList>
            <person name="Alessa O."/>
            <person name="Ogura Y."/>
            <person name="Fujitani Y."/>
            <person name="Takami H."/>
            <person name="Hayashi T."/>
            <person name="Sahin N."/>
            <person name="Tani A."/>
        </authorList>
    </citation>
    <scope>NUCLEOTIDE SEQUENCE</scope>
    <source>
        <strain evidence="1">KCTC 52305</strain>
    </source>
</reference>
<protein>
    <submittedName>
        <fullName evidence="1">Uncharacterized protein</fullName>
    </submittedName>
</protein>
<organism evidence="1 2">
    <name type="scientific">Methylobacterium crusticola</name>
    <dbReference type="NCBI Taxonomy" id="1697972"/>
    <lineage>
        <taxon>Bacteria</taxon>
        <taxon>Pseudomonadati</taxon>
        <taxon>Pseudomonadota</taxon>
        <taxon>Alphaproteobacteria</taxon>
        <taxon>Hyphomicrobiales</taxon>
        <taxon>Methylobacteriaceae</taxon>
        <taxon>Methylobacterium</taxon>
    </lineage>
</organism>
<dbReference type="Proteomes" id="UP001055167">
    <property type="component" value="Unassembled WGS sequence"/>
</dbReference>
<reference evidence="1" key="2">
    <citation type="submission" date="2021-08" db="EMBL/GenBank/DDBJ databases">
        <authorList>
            <person name="Tani A."/>
            <person name="Ola A."/>
            <person name="Ogura Y."/>
            <person name="Katsura K."/>
            <person name="Hayashi T."/>
        </authorList>
    </citation>
    <scope>NUCLEOTIDE SEQUENCE</scope>
    <source>
        <strain evidence="1">KCTC 52305</strain>
    </source>
</reference>
<evidence type="ECO:0000313" key="1">
    <source>
        <dbReference type="EMBL" id="GJD50523.1"/>
    </source>
</evidence>
<name>A0ABQ4QZ42_9HYPH</name>
<comment type="caution">
    <text evidence="1">The sequence shown here is derived from an EMBL/GenBank/DDBJ whole genome shotgun (WGS) entry which is preliminary data.</text>
</comment>